<evidence type="ECO:0000256" key="5">
    <source>
        <dbReference type="SAM" id="SignalP"/>
    </source>
</evidence>
<dbReference type="InterPro" id="IPR034746">
    <property type="entry name" value="POTRA"/>
</dbReference>
<evidence type="ECO:0000256" key="1">
    <source>
        <dbReference type="ARBA" id="ARBA00004370"/>
    </source>
</evidence>
<feature type="domain" description="POTRA" evidence="6">
    <location>
        <begin position="535"/>
        <end position="609"/>
    </location>
</feature>
<gene>
    <name evidence="7" type="ORF">A176_001146</name>
</gene>
<dbReference type="Proteomes" id="UP000009026">
    <property type="component" value="Chromosome"/>
</dbReference>
<keyword evidence="8" id="KW-1185">Reference proteome</keyword>
<organism evidence="7 8">
    <name type="scientific">Pseudomyxococcus hansupus</name>
    <dbReference type="NCBI Taxonomy" id="1297742"/>
    <lineage>
        <taxon>Bacteria</taxon>
        <taxon>Pseudomonadati</taxon>
        <taxon>Myxococcota</taxon>
        <taxon>Myxococcia</taxon>
        <taxon>Myxococcales</taxon>
        <taxon>Cystobacterineae</taxon>
        <taxon>Myxococcaceae</taxon>
        <taxon>Pseudomyxococcus</taxon>
    </lineage>
</organism>
<dbReference type="eggNOG" id="COG2831">
    <property type="taxonomic scope" value="Bacteria"/>
</dbReference>
<sequence>MLLALGLCVLFTLPAHARGDDGSAFGAEVVAVELHLPGGADAQGLSELVAVRKGQTLTPGAVRRSVERLWATGRFTDVVARTEAVKGGVRLMFQLTPVARLARLRFESNGVLSDGELLEASGLLEGGPLDAEELDGAVAAVLQAYQRKGYDATKVTVTQEPVTNGIAVVFTVTEGLPTRVRQVTFSGSPGLPLQRLLAVLELQPGQVFDRARLTGSLDHLRTLMREEGYWRAQVGAPAVMVEGSFASVAVPLAAGPKYMLRFHGNRHFPQEVLQRVLAHDVSEPMDEVVAGRLARRVEVFYRYRGFLDVRVRPREVLRPDGEAAALVFDVEEGHVTRVSDVRFLGNAGLPADTLRALLSGRVLAGMARPELELPMRDDPMDTEGRHGAALPGVAPPPPPSTVYVEDAWQEAVDAMNEVYREQGYLSAAVSFRGLTVDVKARTAVADFDVVEGPQAKLVKVVFEGVPAGLSSWAMGRRVSEGEPLSFDAVESSRQVLEQELGRQGYLFARVTTETGVVEDGTQATVIFRADAGPQVKVGKILVQGLTRTDPDLVLANLAMVEGKPVSLDELTEGQRRLARLGVFRQVDVALADPTRREDTKDVMVSVQERPRLDGQVSGGYFLVDGPRITLDTAYRNLDGLGLSLLARGKINYAGWGAEALSRDRRIACQQVVPGGGPAPGCDLELQGLNGFGGRGNLALAQPRLFFLLPFQVGARLDLIGERIHRPSYVSSRFAAAAATDWAVSSWLNVSLSYEVENNQLRSRAGVLELLNRADQERLRYPFGDFALHSLRPAATLDFRDDPANPRRGVVFVSSAEFTRGLSVRPTDVAGNRVDAYPIDGVKLSGSLSGYIPLGRRASVALSARAGTILPLQDQAQAIGSKLFYLGGSSSLRGFREDGVLPEDVRGALGQRLRDCRALISPAGCSAELKAVLAGQVPTSQGGELFTLGKAELRLPALSSVDLGLFFEAGNLWLDRTQFDPGRLRYAAGAGLRYVTPVGPLAFDVGFNLDPDESINEATTQFHFSIGTF</sequence>
<evidence type="ECO:0000256" key="3">
    <source>
        <dbReference type="ARBA" id="ARBA00022692"/>
    </source>
</evidence>
<name>A0A0H4WN74_9BACT</name>
<keyword evidence="4" id="KW-0472">Membrane</keyword>
<dbReference type="PANTHER" id="PTHR12815:SF18">
    <property type="entry name" value="SORTING AND ASSEMBLY MACHINERY COMPONENT 50 HOMOLOG"/>
    <property type="match status" value="1"/>
</dbReference>
<comment type="subcellular location">
    <subcellularLocation>
        <location evidence="1">Membrane</location>
    </subcellularLocation>
</comment>
<dbReference type="STRING" id="1297742.A176_001146"/>
<dbReference type="Gene3D" id="3.10.20.310">
    <property type="entry name" value="membrane protein fhac"/>
    <property type="match status" value="6"/>
</dbReference>
<dbReference type="InterPro" id="IPR010827">
    <property type="entry name" value="BamA/TamA_POTRA"/>
</dbReference>
<feature type="chain" id="PRO_5005211847" evidence="5">
    <location>
        <begin position="18"/>
        <end position="1028"/>
    </location>
</feature>
<dbReference type="eggNOG" id="COG4775">
    <property type="taxonomic scope" value="Bacteria"/>
</dbReference>
<proteinExistence type="predicted"/>
<keyword evidence="5" id="KW-0732">Signal</keyword>
<dbReference type="Gene3D" id="2.40.160.50">
    <property type="entry name" value="membrane protein fhac: a member of the omp85/tpsb transporter family"/>
    <property type="match status" value="1"/>
</dbReference>
<dbReference type="PATRIC" id="fig|1297742.4.peg.1164"/>
<dbReference type="PROSITE" id="PS51779">
    <property type="entry name" value="POTRA"/>
    <property type="match status" value="2"/>
</dbReference>
<dbReference type="InterPro" id="IPR000184">
    <property type="entry name" value="Bac_surfAg_D15"/>
</dbReference>
<evidence type="ECO:0000313" key="8">
    <source>
        <dbReference type="Proteomes" id="UP000009026"/>
    </source>
</evidence>
<dbReference type="PANTHER" id="PTHR12815">
    <property type="entry name" value="SORTING AND ASSEMBLY MACHINERY SAMM50 PROTEIN FAMILY MEMBER"/>
    <property type="match status" value="1"/>
</dbReference>
<feature type="domain" description="POTRA" evidence="6">
    <location>
        <begin position="99"/>
        <end position="175"/>
    </location>
</feature>
<evidence type="ECO:0000259" key="6">
    <source>
        <dbReference type="PROSITE" id="PS51779"/>
    </source>
</evidence>
<dbReference type="AlphaFoldDB" id="A0A0H4WN74"/>
<evidence type="ECO:0000313" key="7">
    <source>
        <dbReference type="EMBL" id="AKQ64234.1"/>
    </source>
</evidence>
<accession>A0A0H4WN74</accession>
<dbReference type="Pfam" id="PF01103">
    <property type="entry name" value="Omp85"/>
    <property type="match status" value="1"/>
</dbReference>
<keyword evidence="3" id="KW-0812">Transmembrane</keyword>
<dbReference type="EMBL" id="CP012109">
    <property type="protein sequence ID" value="AKQ64234.1"/>
    <property type="molecule type" value="Genomic_DNA"/>
</dbReference>
<dbReference type="InterPro" id="IPR039910">
    <property type="entry name" value="D15-like"/>
</dbReference>
<dbReference type="GO" id="GO:0019867">
    <property type="term" value="C:outer membrane"/>
    <property type="evidence" value="ECO:0007669"/>
    <property type="project" value="InterPro"/>
</dbReference>
<feature type="signal peptide" evidence="5">
    <location>
        <begin position="1"/>
        <end position="17"/>
    </location>
</feature>
<protein>
    <submittedName>
        <fullName evidence="7">Outer membrane protein assembly factor YaeT</fullName>
    </submittedName>
</protein>
<keyword evidence="2" id="KW-1134">Transmembrane beta strand</keyword>
<evidence type="ECO:0000256" key="2">
    <source>
        <dbReference type="ARBA" id="ARBA00022452"/>
    </source>
</evidence>
<evidence type="ECO:0000256" key="4">
    <source>
        <dbReference type="ARBA" id="ARBA00023136"/>
    </source>
</evidence>
<dbReference type="Pfam" id="PF07244">
    <property type="entry name" value="POTRA"/>
    <property type="match status" value="4"/>
</dbReference>
<reference evidence="7 8" key="1">
    <citation type="journal article" date="2016" name="PLoS ONE">
        <title>Complete Genome Sequence and Comparative Genomics of a Novel Myxobacterium Myxococcus hansupus.</title>
        <authorList>
            <person name="Sharma G."/>
            <person name="Narwani T."/>
            <person name="Subramanian S."/>
        </authorList>
    </citation>
    <scope>NUCLEOTIDE SEQUENCE [LARGE SCALE GENOMIC DNA]</scope>
    <source>
        <strain evidence="8">mixupus</strain>
    </source>
</reference>
<dbReference type="KEGG" id="mym:A176_001146"/>